<gene>
    <name evidence="2" type="ORF">Y900_018985</name>
</gene>
<dbReference type="EMBL" id="JALN02000001">
    <property type="protein sequence ID" value="KDF00961.1"/>
    <property type="molecule type" value="Genomic_DNA"/>
</dbReference>
<keyword evidence="3" id="KW-1185">Reference proteome</keyword>
<evidence type="ECO:0000259" key="1">
    <source>
        <dbReference type="Pfam" id="PF01872"/>
    </source>
</evidence>
<name>A0A064CKT3_9MYCO</name>
<dbReference type="Proteomes" id="UP000022835">
    <property type="component" value="Unassembled WGS sequence"/>
</dbReference>
<comment type="caution">
    <text evidence="2">The sequence shown here is derived from an EMBL/GenBank/DDBJ whole genome shotgun (WGS) entry which is preliminary data.</text>
</comment>
<dbReference type="InterPro" id="IPR002734">
    <property type="entry name" value="RibDG_C"/>
</dbReference>
<protein>
    <submittedName>
        <fullName evidence="2">Deaminase</fullName>
    </submittedName>
</protein>
<accession>A0A064CKT3</accession>
<dbReference type="AlphaFoldDB" id="A0A064CKT3"/>
<evidence type="ECO:0000313" key="2">
    <source>
        <dbReference type="EMBL" id="KDF00961.1"/>
    </source>
</evidence>
<dbReference type="PANTHER" id="PTHR38011:SF11">
    <property type="entry name" value="2,5-DIAMINO-6-RIBOSYLAMINO-4(3H)-PYRIMIDINONE 5'-PHOSPHATE REDUCTASE"/>
    <property type="match status" value="1"/>
</dbReference>
<evidence type="ECO:0000313" key="3">
    <source>
        <dbReference type="Proteomes" id="UP000022835"/>
    </source>
</evidence>
<dbReference type="PANTHER" id="PTHR38011">
    <property type="entry name" value="DIHYDROFOLATE REDUCTASE FAMILY PROTEIN (AFU_ORTHOLOGUE AFUA_8G06820)"/>
    <property type="match status" value="1"/>
</dbReference>
<dbReference type="OrthoDB" id="7949219at2"/>
<dbReference type="GO" id="GO:0008703">
    <property type="term" value="F:5-amino-6-(5-phosphoribosylamino)uracil reductase activity"/>
    <property type="evidence" value="ECO:0007669"/>
    <property type="project" value="InterPro"/>
</dbReference>
<feature type="domain" description="Bacterial bifunctional deaminase-reductase C-terminal" evidence="1">
    <location>
        <begin position="3"/>
        <end position="180"/>
    </location>
</feature>
<organism evidence="2 3">
    <name type="scientific">Mycolicibacterium aromaticivorans JS19b1 = JCM 16368</name>
    <dbReference type="NCBI Taxonomy" id="1440774"/>
    <lineage>
        <taxon>Bacteria</taxon>
        <taxon>Bacillati</taxon>
        <taxon>Actinomycetota</taxon>
        <taxon>Actinomycetes</taxon>
        <taxon>Mycobacteriales</taxon>
        <taxon>Mycobacteriaceae</taxon>
        <taxon>Mycolicibacterium</taxon>
    </lineage>
</organism>
<dbReference type="InterPro" id="IPR024072">
    <property type="entry name" value="DHFR-like_dom_sf"/>
</dbReference>
<sequence length="191" mass="21166">MGKLMFTATMSIDGYVADSAGDFQWSAPEGAVFAIHVERMGEVSTEVLGRRTFELMQYWETDPDDRVWTPAEQEFARRWRRIDKVVASSTLTREDIGSDRVRLMPDLSLAQLRQIVDDAPGVVEIFGPTVAAAAIRAGLVEEFQFFVVPKVVGGGLRALPDDVQLDLSLEGHETFGNGIVHLRYVPRDAGP</sequence>
<dbReference type="RefSeq" id="WP_036347190.1">
    <property type="nucleotide sequence ID" value="NZ_JALN02000001.1"/>
</dbReference>
<dbReference type="InterPro" id="IPR050765">
    <property type="entry name" value="Riboflavin_Biosynth_HTPR"/>
</dbReference>
<dbReference type="STRING" id="1440774.Y900_018985"/>
<dbReference type="eggNOG" id="COG0262">
    <property type="taxonomic scope" value="Bacteria"/>
</dbReference>
<dbReference type="SUPFAM" id="SSF53597">
    <property type="entry name" value="Dihydrofolate reductase-like"/>
    <property type="match status" value="1"/>
</dbReference>
<proteinExistence type="predicted"/>
<dbReference type="Gene3D" id="3.40.430.10">
    <property type="entry name" value="Dihydrofolate Reductase, subunit A"/>
    <property type="match status" value="1"/>
</dbReference>
<dbReference type="Pfam" id="PF01872">
    <property type="entry name" value="RibD_C"/>
    <property type="match status" value="1"/>
</dbReference>
<dbReference type="GO" id="GO:0009231">
    <property type="term" value="P:riboflavin biosynthetic process"/>
    <property type="evidence" value="ECO:0007669"/>
    <property type="project" value="InterPro"/>
</dbReference>
<reference evidence="2" key="1">
    <citation type="submission" date="2014-05" db="EMBL/GenBank/DDBJ databases">
        <title>Genome sequence of Mycobacterium aromaticivorans strain JS19b1T (= DSM 45407T).</title>
        <authorList>
            <person name="Kwak Y."/>
            <person name="Park G.-S."/>
            <person name="Li Q.X."/>
            <person name="Lee S.-E."/>
            <person name="Shin J.-H."/>
        </authorList>
    </citation>
    <scope>NUCLEOTIDE SEQUENCE [LARGE SCALE GENOMIC DNA]</scope>
    <source>
        <strain evidence="2">JS19b1</strain>
    </source>
</reference>